<dbReference type="Proteomes" id="UP000747542">
    <property type="component" value="Unassembled WGS sequence"/>
</dbReference>
<dbReference type="InterPro" id="IPR051549">
    <property type="entry name" value="PEP_Utilizing_Enz"/>
</dbReference>
<sequence length="149" mass="15667">KLGQLLVSEGRLPSPDLVFYLTHPELGVLVQGPSPSLLAKAMKRQRLHPTLNQIKFPEVNIGIPKPLTPKKQNDVEVMGLGEVIMGTPVCQGVNGDILVTMSTDVGWTPYFPLLVGIVTEIGGLISHGNPSGLSCGGQGVWSSLCGGGC</sequence>
<dbReference type="AlphaFoldDB" id="A0A8J5N4W8"/>
<comment type="caution">
    <text evidence="2">The sequence shown here is derived from an EMBL/GenBank/DDBJ whole genome shotgun (WGS) entry which is preliminary data.</text>
</comment>
<feature type="non-terminal residue" evidence="2">
    <location>
        <position position="149"/>
    </location>
</feature>
<dbReference type="InterPro" id="IPR008279">
    <property type="entry name" value="PEP-util_enz_mobile_dom"/>
</dbReference>
<organism evidence="2 3">
    <name type="scientific">Homarus americanus</name>
    <name type="common">American lobster</name>
    <dbReference type="NCBI Taxonomy" id="6706"/>
    <lineage>
        <taxon>Eukaryota</taxon>
        <taxon>Metazoa</taxon>
        <taxon>Ecdysozoa</taxon>
        <taxon>Arthropoda</taxon>
        <taxon>Crustacea</taxon>
        <taxon>Multicrustacea</taxon>
        <taxon>Malacostraca</taxon>
        <taxon>Eumalacostraca</taxon>
        <taxon>Eucarida</taxon>
        <taxon>Decapoda</taxon>
        <taxon>Pleocyemata</taxon>
        <taxon>Astacidea</taxon>
        <taxon>Nephropoidea</taxon>
        <taxon>Nephropidae</taxon>
        <taxon>Homarus</taxon>
    </lineage>
</organism>
<keyword evidence="3" id="KW-1185">Reference proteome</keyword>
<evidence type="ECO:0000313" key="3">
    <source>
        <dbReference type="Proteomes" id="UP000747542"/>
    </source>
</evidence>
<gene>
    <name evidence="2" type="primary">pps-L</name>
    <name evidence="2" type="ORF">Hamer_G030719</name>
</gene>
<dbReference type="Gene3D" id="3.50.30.10">
    <property type="entry name" value="Phosphohistidine domain"/>
    <property type="match status" value="1"/>
</dbReference>
<dbReference type="PANTHER" id="PTHR43615">
    <property type="entry name" value="PHOSPHOENOLPYRUVATE SYNTHASE-RELATED"/>
    <property type="match status" value="1"/>
</dbReference>
<accession>A0A8J5N4W8</accession>
<dbReference type="PANTHER" id="PTHR43615:SF1">
    <property type="entry name" value="PPDK_N DOMAIN-CONTAINING PROTEIN"/>
    <property type="match status" value="1"/>
</dbReference>
<dbReference type="EMBL" id="JAHLQT010009928">
    <property type="protein sequence ID" value="KAG7173426.1"/>
    <property type="molecule type" value="Genomic_DNA"/>
</dbReference>
<reference evidence="2" key="1">
    <citation type="journal article" date="2021" name="Sci. Adv.">
        <title>The American lobster genome reveals insights on longevity, neural, and immune adaptations.</title>
        <authorList>
            <person name="Polinski J.M."/>
            <person name="Zimin A.V."/>
            <person name="Clark K.F."/>
            <person name="Kohn A.B."/>
            <person name="Sadowski N."/>
            <person name="Timp W."/>
            <person name="Ptitsyn A."/>
            <person name="Khanna P."/>
            <person name="Romanova D.Y."/>
            <person name="Williams P."/>
            <person name="Greenwood S.J."/>
            <person name="Moroz L.L."/>
            <person name="Walt D.R."/>
            <person name="Bodnar A.G."/>
        </authorList>
    </citation>
    <scope>NUCLEOTIDE SEQUENCE</scope>
    <source>
        <strain evidence="2">GMGI-L3</strain>
    </source>
</reference>
<dbReference type="SUPFAM" id="SSF52009">
    <property type="entry name" value="Phosphohistidine domain"/>
    <property type="match status" value="1"/>
</dbReference>
<name>A0A8J5N4W8_HOMAM</name>
<proteinExistence type="predicted"/>
<feature type="domain" description="PEP-utilising enzyme mobile" evidence="1">
    <location>
        <begin position="94"/>
        <end position="127"/>
    </location>
</feature>
<dbReference type="GO" id="GO:0016772">
    <property type="term" value="F:transferase activity, transferring phosphorus-containing groups"/>
    <property type="evidence" value="ECO:0007669"/>
    <property type="project" value="InterPro"/>
</dbReference>
<dbReference type="Pfam" id="PF00391">
    <property type="entry name" value="PEP-utilizers"/>
    <property type="match status" value="1"/>
</dbReference>
<dbReference type="InterPro" id="IPR036637">
    <property type="entry name" value="Phosphohistidine_dom_sf"/>
</dbReference>
<evidence type="ECO:0000313" key="2">
    <source>
        <dbReference type="EMBL" id="KAG7173426.1"/>
    </source>
</evidence>
<evidence type="ECO:0000259" key="1">
    <source>
        <dbReference type="Pfam" id="PF00391"/>
    </source>
</evidence>
<protein>
    <submittedName>
        <fullName evidence="2">Phosphoenolpyruvate synthase-like</fullName>
    </submittedName>
</protein>